<dbReference type="InterPro" id="IPR001387">
    <property type="entry name" value="Cro/C1-type_HTH"/>
</dbReference>
<dbReference type="NCBIfam" id="TIGR03830">
    <property type="entry name" value="CxxCG_CxxCG_HTH"/>
    <property type="match status" value="1"/>
</dbReference>
<name>A0ABQ2ZER4_9GAMM</name>
<proteinExistence type="predicted"/>
<dbReference type="SUPFAM" id="SSF47413">
    <property type="entry name" value="lambda repressor-like DNA-binding domains"/>
    <property type="match status" value="1"/>
</dbReference>
<evidence type="ECO:0008006" key="3">
    <source>
        <dbReference type="Google" id="ProtNLM"/>
    </source>
</evidence>
<keyword evidence="2" id="KW-1185">Reference proteome</keyword>
<evidence type="ECO:0000313" key="2">
    <source>
        <dbReference type="Proteomes" id="UP000653056"/>
    </source>
</evidence>
<protein>
    <recommendedName>
        <fullName evidence="3">Type II toxin-antitoxin system MqsA family antitoxin</fullName>
    </recommendedName>
</protein>
<sequence length="188" mass="21438">MGHCKLCGSQDIRQYTEVEPVRYKETVLQVPMDYSVCAECGREFVATEQIRRNDAAARDAKRTHDGLLTGSEIVRLRSGLKLNQEMAALLFGGGRNAFSKYERGEVTQSASMDRLLRLCYRHPELVDDLKALSHRSPAFRMRVIGQQVEGERANADTWETHSYDAVVANRDFPRYRIKTLAVEELHYG</sequence>
<dbReference type="InterPro" id="IPR010982">
    <property type="entry name" value="Lambda_DNA-bd_dom_sf"/>
</dbReference>
<gene>
    <name evidence="1" type="ORF">GCM10007160_41780</name>
</gene>
<dbReference type="EMBL" id="BMXS01000037">
    <property type="protein sequence ID" value="GGY10223.1"/>
    <property type="molecule type" value="Genomic_DNA"/>
</dbReference>
<dbReference type="RefSeq" id="WP_189472739.1">
    <property type="nucleotide sequence ID" value="NZ_BMXS01000037.1"/>
</dbReference>
<dbReference type="InterPro" id="IPR022452">
    <property type="entry name" value="MqsA"/>
</dbReference>
<accession>A0ABQ2ZER4</accession>
<comment type="caution">
    <text evidence="1">The sequence shown here is derived from an EMBL/GenBank/DDBJ whole genome shotgun (WGS) entry which is preliminary data.</text>
</comment>
<dbReference type="Gene3D" id="3.10.20.860">
    <property type="match status" value="1"/>
</dbReference>
<evidence type="ECO:0000313" key="1">
    <source>
        <dbReference type="EMBL" id="GGY10223.1"/>
    </source>
</evidence>
<dbReference type="Pfam" id="PF15731">
    <property type="entry name" value="MqsA_antitoxin"/>
    <property type="match status" value="1"/>
</dbReference>
<dbReference type="InterPro" id="IPR032758">
    <property type="entry name" value="MqsA/HigA-2"/>
</dbReference>
<organism evidence="1 2">
    <name type="scientific">Litchfieldella qijiaojingensis</name>
    <dbReference type="NCBI Taxonomy" id="980347"/>
    <lineage>
        <taxon>Bacteria</taxon>
        <taxon>Pseudomonadati</taxon>
        <taxon>Pseudomonadota</taxon>
        <taxon>Gammaproteobacteria</taxon>
        <taxon>Oceanospirillales</taxon>
        <taxon>Halomonadaceae</taxon>
        <taxon>Litchfieldella</taxon>
    </lineage>
</organism>
<dbReference type="CDD" id="cd00093">
    <property type="entry name" value="HTH_XRE"/>
    <property type="match status" value="1"/>
</dbReference>
<dbReference type="Proteomes" id="UP000653056">
    <property type="component" value="Unassembled WGS sequence"/>
</dbReference>
<reference evidence="2" key="1">
    <citation type="journal article" date="2019" name="Int. J. Syst. Evol. Microbiol.">
        <title>The Global Catalogue of Microorganisms (GCM) 10K type strain sequencing project: providing services to taxonomists for standard genome sequencing and annotation.</title>
        <authorList>
            <consortium name="The Broad Institute Genomics Platform"/>
            <consortium name="The Broad Institute Genome Sequencing Center for Infectious Disease"/>
            <person name="Wu L."/>
            <person name="Ma J."/>
        </authorList>
    </citation>
    <scope>NUCLEOTIDE SEQUENCE [LARGE SCALE GENOMIC DNA]</scope>
    <source>
        <strain evidence="2">KCTC 22228</strain>
    </source>
</reference>
<dbReference type="Gene3D" id="1.10.260.40">
    <property type="entry name" value="lambda repressor-like DNA-binding domains"/>
    <property type="match status" value="1"/>
</dbReference>